<feature type="signal peptide" evidence="1">
    <location>
        <begin position="1"/>
        <end position="22"/>
    </location>
</feature>
<dbReference type="SUPFAM" id="SSF53649">
    <property type="entry name" value="Alkaline phosphatase-like"/>
    <property type="match status" value="1"/>
</dbReference>
<dbReference type="GO" id="GO:0046872">
    <property type="term" value="F:metal ion binding"/>
    <property type="evidence" value="ECO:0007669"/>
    <property type="project" value="InterPro"/>
</dbReference>
<dbReference type="InterPro" id="IPR006124">
    <property type="entry name" value="Metalloenzyme"/>
</dbReference>
<gene>
    <name evidence="3" type="ORF">SAMN04488108_3527</name>
</gene>
<dbReference type="InterPro" id="IPR017850">
    <property type="entry name" value="Alkaline_phosphatase_core_sf"/>
</dbReference>
<accession>A0A1M7ZI35</accession>
<evidence type="ECO:0000259" key="2">
    <source>
        <dbReference type="Pfam" id="PF01676"/>
    </source>
</evidence>
<dbReference type="STRING" id="1073327.SAMN04488108_3527"/>
<proteinExistence type="predicted"/>
<dbReference type="Gene3D" id="3.40.720.10">
    <property type="entry name" value="Alkaline Phosphatase, subunit A"/>
    <property type="match status" value="1"/>
</dbReference>
<evidence type="ECO:0000256" key="1">
    <source>
        <dbReference type="SAM" id="SignalP"/>
    </source>
</evidence>
<name>A0A1M7ZI35_9BACT</name>
<keyword evidence="4" id="KW-1185">Reference proteome</keyword>
<keyword evidence="1" id="KW-0732">Signal</keyword>
<sequence>MTQMKKIYLILTFCLLGQLTWAQNDYKTENVILITLDGMRWQEIFKGADSLMVDDTGMIQSQGSLLNDFWNVDPIKRREMLMPFFWNTIAKQGQLYGNRAYGNQVDNANKMWFSYPGYNEVLSGFADDERIDSNDKINNPNKTLLEYLNQNDAYKGKVMAFGSWDVFPYIINEERSGVPVNAGFDLAEGDDLTEVEKTINSLQQEIRGPWGGVRLDPFTHHYALEAIKKYQPKVLYISYGETDDWAHGNKYDQYIWSAKQTDAFIKEIWETVQSMTQYKDKTTMIITTDHGRGVTKRTWRGHGDEVPEAGEIWIAAMGPDTPATGEMKVQGQWHSAMIARTIFQLLGMEYPDAKAEKVIQEMIK</sequence>
<protein>
    <submittedName>
        <fullName evidence="3">Phosphoglycerate mutase</fullName>
    </submittedName>
</protein>
<dbReference type="EMBL" id="FRXN01000005">
    <property type="protein sequence ID" value="SHO64551.1"/>
    <property type="molecule type" value="Genomic_DNA"/>
</dbReference>
<evidence type="ECO:0000313" key="3">
    <source>
        <dbReference type="EMBL" id="SHO64551.1"/>
    </source>
</evidence>
<dbReference type="Proteomes" id="UP000184609">
    <property type="component" value="Unassembled WGS sequence"/>
</dbReference>
<organism evidence="3 4">
    <name type="scientific">Algoriphagus zhangzhouensis</name>
    <dbReference type="NCBI Taxonomy" id="1073327"/>
    <lineage>
        <taxon>Bacteria</taxon>
        <taxon>Pseudomonadati</taxon>
        <taxon>Bacteroidota</taxon>
        <taxon>Cytophagia</taxon>
        <taxon>Cytophagales</taxon>
        <taxon>Cyclobacteriaceae</taxon>
        <taxon>Algoriphagus</taxon>
    </lineage>
</organism>
<feature type="chain" id="PRO_5012139038" evidence="1">
    <location>
        <begin position="23"/>
        <end position="364"/>
    </location>
</feature>
<dbReference type="GO" id="GO:0003824">
    <property type="term" value="F:catalytic activity"/>
    <property type="evidence" value="ECO:0007669"/>
    <property type="project" value="InterPro"/>
</dbReference>
<reference evidence="4" key="1">
    <citation type="submission" date="2016-12" db="EMBL/GenBank/DDBJ databases">
        <authorList>
            <person name="Varghese N."/>
            <person name="Submissions S."/>
        </authorList>
    </citation>
    <scope>NUCLEOTIDE SEQUENCE [LARGE SCALE GENOMIC DNA]</scope>
    <source>
        <strain evidence="4">DSM 25035</strain>
    </source>
</reference>
<evidence type="ECO:0000313" key="4">
    <source>
        <dbReference type="Proteomes" id="UP000184609"/>
    </source>
</evidence>
<dbReference type="Pfam" id="PF01676">
    <property type="entry name" value="Metalloenzyme"/>
    <property type="match status" value="1"/>
</dbReference>
<feature type="domain" description="Metalloenzyme" evidence="2">
    <location>
        <begin position="222"/>
        <end position="293"/>
    </location>
</feature>
<dbReference type="AlphaFoldDB" id="A0A1M7ZI35"/>